<evidence type="ECO:0000256" key="2">
    <source>
        <dbReference type="SAM" id="SignalP"/>
    </source>
</evidence>
<reference evidence="3" key="1">
    <citation type="submission" date="2020-08" db="EMBL/GenBank/DDBJ databases">
        <title>Multicomponent nature underlies the extraordinary mechanical properties of spider dragline silk.</title>
        <authorList>
            <person name="Kono N."/>
            <person name="Nakamura H."/>
            <person name="Mori M."/>
            <person name="Yoshida Y."/>
            <person name="Ohtoshi R."/>
            <person name="Malay A.D."/>
            <person name="Moran D.A.P."/>
            <person name="Tomita M."/>
            <person name="Numata K."/>
            <person name="Arakawa K."/>
        </authorList>
    </citation>
    <scope>NUCLEOTIDE SEQUENCE</scope>
</reference>
<feature type="transmembrane region" description="Helical" evidence="1">
    <location>
        <begin position="44"/>
        <end position="65"/>
    </location>
</feature>
<keyword evidence="1" id="KW-1133">Transmembrane helix</keyword>
<dbReference type="EMBL" id="BMAW01122068">
    <property type="protein sequence ID" value="GFT97283.1"/>
    <property type="molecule type" value="Genomic_DNA"/>
</dbReference>
<feature type="signal peptide" evidence="2">
    <location>
        <begin position="1"/>
        <end position="20"/>
    </location>
</feature>
<sequence>MTRALSWWLRAWWFPKGMDAACVPLVDACYYFRFIRLLCSCSRLLWFSVLRAIMPFTPPFLFLGVPDYLGRERGSGTALVLIPSNAPRASLPVSSALWTGAFERVRWAFKRCGGRSVHYVLFNVLLALDMTCYSATCVVVTPACCCLLLLCFWWCRLLVYH</sequence>
<evidence type="ECO:0000313" key="4">
    <source>
        <dbReference type="Proteomes" id="UP000887013"/>
    </source>
</evidence>
<protein>
    <submittedName>
        <fullName evidence="3">Uncharacterized protein</fullName>
    </submittedName>
</protein>
<comment type="caution">
    <text evidence="3">The sequence shown here is derived from an EMBL/GenBank/DDBJ whole genome shotgun (WGS) entry which is preliminary data.</text>
</comment>
<proteinExistence type="predicted"/>
<keyword evidence="4" id="KW-1185">Reference proteome</keyword>
<feature type="chain" id="PRO_5036493368" evidence="2">
    <location>
        <begin position="21"/>
        <end position="161"/>
    </location>
</feature>
<keyword evidence="1" id="KW-0812">Transmembrane</keyword>
<name>A0A8X6PZ27_NEPPI</name>
<dbReference type="Proteomes" id="UP000887013">
    <property type="component" value="Unassembled WGS sequence"/>
</dbReference>
<feature type="transmembrane region" description="Helical" evidence="1">
    <location>
        <begin position="133"/>
        <end position="155"/>
    </location>
</feature>
<evidence type="ECO:0000313" key="3">
    <source>
        <dbReference type="EMBL" id="GFT97283.1"/>
    </source>
</evidence>
<evidence type="ECO:0000256" key="1">
    <source>
        <dbReference type="SAM" id="Phobius"/>
    </source>
</evidence>
<keyword evidence="1" id="KW-0472">Membrane</keyword>
<organism evidence="3 4">
    <name type="scientific">Nephila pilipes</name>
    <name type="common">Giant wood spider</name>
    <name type="synonym">Nephila maculata</name>
    <dbReference type="NCBI Taxonomy" id="299642"/>
    <lineage>
        <taxon>Eukaryota</taxon>
        <taxon>Metazoa</taxon>
        <taxon>Ecdysozoa</taxon>
        <taxon>Arthropoda</taxon>
        <taxon>Chelicerata</taxon>
        <taxon>Arachnida</taxon>
        <taxon>Araneae</taxon>
        <taxon>Araneomorphae</taxon>
        <taxon>Entelegynae</taxon>
        <taxon>Araneoidea</taxon>
        <taxon>Nephilidae</taxon>
        <taxon>Nephila</taxon>
    </lineage>
</organism>
<keyword evidence="2" id="KW-0732">Signal</keyword>
<accession>A0A8X6PZ27</accession>
<gene>
    <name evidence="3" type="ORF">NPIL_609051</name>
</gene>
<dbReference type="AlphaFoldDB" id="A0A8X6PZ27"/>